<accession>A0A953J966</accession>
<proteinExistence type="predicted"/>
<organism evidence="1 2">
    <name type="scientific">Candidatus Nitrobium versatile</name>
    <dbReference type="NCBI Taxonomy" id="2884831"/>
    <lineage>
        <taxon>Bacteria</taxon>
        <taxon>Pseudomonadati</taxon>
        <taxon>Nitrospirota</taxon>
        <taxon>Nitrospiria</taxon>
        <taxon>Nitrospirales</taxon>
        <taxon>Nitrospiraceae</taxon>
        <taxon>Candidatus Nitrobium</taxon>
    </lineage>
</organism>
<dbReference type="Proteomes" id="UP000705867">
    <property type="component" value="Unassembled WGS sequence"/>
</dbReference>
<gene>
    <name evidence="1" type="ORF">K8I29_01375</name>
</gene>
<dbReference type="AlphaFoldDB" id="A0A953J966"/>
<reference evidence="1" key="2">
    <citation type="submission" date="2021-08" db="EMBL/GenBank/DDBJ databases">
        <authorList>
            <person name="Dalcin Martins P."/>
        </authorList>
    </citation>
    <scope>NUCLEOTIDE SEQUENCE</scope>
    <source>
        <strain evidence="1">MAG_39</strain>
    </source>
</reference>
<evidence type="ECO:0000313" key="1">
    <source>
        <dbReference type="EMBL" id="MBZ0154850.1"/>
    </source>
</evidence>
<comment type="caution">
    <text evidence="1">The sequence shown here is derived from an EMBL/GenBank/DDBJ whole genome shotgun (WGS) entry which is preliminary data.</text>
</comment>
<reference evidence="1" key="1">
    <citation type="journal article" date="2021" name="bioRxiv">
        <title>Unraveling nitrogen, sulfur and carbon metabolic pathways and microbial community transcriptional responses to substrate deprivation and toxicity stresses in a bioreactor mimicking anoxic brackish coastal sediment conditions.</title>
        <authorList>
            <person name="Martins P.D."/>
            <person name="Echeveste M.J."/>
            <person name="Arshad A."/>
            <person name="Kurth J."/>
            <person name="Ouboter H."/>
            <person name="Jetten M.S.M."/>
            <person name="Welte C.U."/>
        </authorList>
    </citation>
    <scope>NUCLEOTIDE SEQUENCE</scope>
    <source>
        <strain evidence="1">MAG_39</strain>
    </source>
</reference>
<name>A0A953J966_9BACT</name>
<dbReference type="EMBL" id="JAIOIV010000014">
    <property type="protein sequence ID" value="MBZ0154850.1"/>
    <property type="molecule type" value="Genomic_DNA"/>
</dbReference>
<sequence>MRRSSFLYDLGREIGSVIKSFEEGKEEVAKAYEKCDFFSSYETSYSLTLAYPDDILVESARRMGIDVEGREKLAIVKEMFDKSRTEELAKEVVEERHDRPAE</sequence>
<protein>
    <submittedName>
        <fullName evidence="1">Uncharacterized protein</fullName>
    </submittedName>
</protein>
<evidence type="ECO:0000313" key="2">
    <source>
        <dbReference type="Proteomes" id="UP000705867"/>
    </source>
</evidence>